<dbReference type="EMBL" id="RBWX01000008">
    <property type="protein sequence ID" value="RKS89257.1"/>
    <property type="molecule type" value="Genomic_DNA"/>
</dbReference>
<evidence type="ECO:0000256" key="1">
    <source>
        <dbReference type="SAM" id="MobiDB-lite"/>
    </source>
</evidence>
<reference evidence="2 3" key="1">
    <citation type="submission" date="2018-10" db="EMBL/GenBank/DDBJ databases">
        <title>Genomic Encyclopedia of Type Strains, Phase IV (KMG-IV): sequencing the most valuable type-strain genomes for metagenomic binning, comparative biology and taxonomic classification.</title>
        <authorList>
            <person name="Goeker M."/>
        </authorList>
    </citation>
    <scope>NUCLEOTIDE SEQUENCE [LARGE SCALE GENOMIC DNA]</scope>
    <source>
        <strain evidence="2 3">DSM 19791</strain>
    </source>
</reference>
<evidence type="ECO:0008006" key="4">
    <source>
        <dbReference type="Google" id="ProtNLM"/>
    </source>
</evidence>
<protein>
    <recommendedName>
        <fullName evidence="4">Lipoprotein</fullName>
    </recommendedName>
</protein>
<accession>A0ABX9SZA6</accession>
<evidence type="ECO:0000313" key="3">
    <source>
        <dbReference type="Proteomes" id="UP000276029"/>
    </source>
</evidence>
<keyword evidence="3" id="KW-1185">Reference proteome</keyword>
<comment type="caution">
    <text evidence="2">The sequence shown here is derived from an EMBL/GenBank/DDBJ whole genome shotgun (WGS) entry which is preliminary data.</text>
</comment>
<feature type="region of interest" description="Disordered" evidence="1">
    <location>
        <begin position="13"/>
        <end position="33"/>
    </location>
</feature>
<proteinExistence type="predicted"/>
<sequence length="163" mass="16759">MNHPHSDIVAFAYRRTANPPDGGRSGKSSCAETSPMAQRTALTAVLATLALAACSVPEAPVEPAPAPAPASGERCIGIAAIGSTKVVDDSTIDFTMRDGRVLRNTLPNACPSLGFEEAFTYSTSLSQLCSTDIITVVLQGGGPRLGASCSLGTFVPHTPTKAE</sequence>
<organism evidence="2 3">
    <name type="scientific">Sphingosinicella microcystinivorans</name>
    <dbReference type="NCBI Taxonomy" id="335406"/>
    <lineage>
        <taxon>Bacteria</taxon>
        <taxon>Pseudomonadati</taxon>
        <taxon>Pseudomonadota</taxon>
        <taxon>Alphaproteobacteria</taxon>
        <taxon>Sphingomonadales</taxon>
        <taxon>Sphingosinicellaceae</taxon>
        <taxon>Sphingosinicella</taxon>
    </lineage>
</organism>
<dbReference type="Proteomes" id="UP000276029">
    <property type="component" value="Unassembled WGS sequence"/>
</dbReference>
<gene>
    <name evidence="2" type="ORF">DFR51_2474</name>
</gene>
<name>A0ABX9SZA6_SPHMI</name>
<evidence type="ECO:0000313" key="2">
    <source>
        <dbReference type="EMBL" id="RKS89257.1"/>
    </source>
</evidence>